<accession>A0A8X6WCQ4</accession>
<keyword evidence="2" id="KW-1185">Reference proteome</keyword>
<reference evidence="1" key="1">
    <citation type="submission" date="2020-08" db="EMBL/GenBank/DDBJ databases">
        <title>Multicomponent nature underlies the extraordinary mechanical properties of spider dragline silk.</title>
        <authorList>
            <person name="Kono N."/>
            <person name="Nakamura H."/>
            <person name="Mori M."/>
            <person name="Yoshida Y."/>
            <person name="Ohtoshi R."/>
            <person name="Malay A.D."/>
            <person name="Moran D.A.P."/>
            <person name="Tomita M."/>
            <person name="Numata K."/>
            <person name="Arakawa K."/>
        </authorList>
    </citation>
    <scope>NUCLEOTIDE SEQUENCE</scope>
</reference>
<evidence type="ECO:0000313" key="2">
    <source>
        <dbReference type="Proteomes" id="UP000887159"/>
    </source>
</evidence>
<proteinExistence type="predicted"/>
<dbReference type="EMBL" id="BMAU01021402">
    <property type="protein sequence ID" value="GFY32488.1"/>
    <property type="molecule type" value="Genomic_DNA"/>
</dbReference>
<evidence type="ECO:0000313" key="1">
    <source>
        <dbReference type="EMBL" id="GFY32488.1"/>
    </source>
</evidence>
<sequence>MSASSIRRRLLHRGLRGRVPYTGSPSRQTIDGCICNGLMSTELGKLIGTKLSFQMNHASICVTIMAAFVLDPMSVNTAFQNVISNYIVC</sequence>
<dbReference type="AlphaFoldDB" id="A0A8X6WCQ4"/>
<organism evidence="1 2">
    <name type="scientific">Trichonephila clavipes</name>
    <name type="common">Golden silk orbweaver</name>
    <name type="synonym">Nephila clavipes</name>
    <dbReference type="NCBI Taxonomy" id="2585209"/>
    <lineage>
        <taxon>Eukaryota</taxon>
        <taxon>Metazoa</taxon>
        <taxon>Ecdysozoa</taxon>
        <taxon>Arthropoda</taxon>
        <taxon>Chelicerata</taxon>
        <taxon>Arachnida</taxon>
        <taxon>Araneae</taxon>
        <taxon>Araneomorphae</taxon>
        <taxon>Entelegynae</taxon>
        <taxon>Araneoidea</taxon>
        <taxon>Nephilidae</taxon>
        <taxon>Trichonephila</taxon>
    </lineage>
</organism>
<dbReference type="Proteomes" id="UP000887159">
    <property type="component" value="Unassembled WGS sequence"/>
</dbReference>
<comment type="caution">
    <text evidence="1">The sequence shown here is derived from an EMBL/GenBank/DDBJ whole genome shotgun (WGS) entry which is preliminary data.</text>
</comment>
<gene>
    <name evidence="1" type="primary">NCL1_36866</name>
    <name evidence="1" type="ORF">TNCV_3559961</name>
</gene>
<name>A0A8X6WCQ4_TRICX</name>
<protein>
    <submittedName>
        <fullName evidence="1">Transposable element Tcb2 transposase</fullName>
    </submittedName>
</protein>